<evidence type="ECO:0000313" key="5">
    <source>
        <dbReference type="Proteomes" id="UP000248544"/>
    </source>
</evidence>
<dbReference type="InterPro" id="IPR004111">
    <property type="entry name" value="Repressor_TetR_C"/>
</dbReference>
<accession>A0A2W2H126</accession>
<name>A0A2W2H126_9ACTN</name>
<evidence type="ECO:0000256" key="2">
    <source>
        <dbReference type="ARBA" id="ARBA00023163"/>
    </source>
</evidence>
<evidence type="ECO:0000259" key="3">
    <source>
        <dbReference type="Pfam" id="PF02909"/>
    </source>
</evidence>
<evidence type="ECO:0000313" key="4">
    <source>
        <dbReference type="EMBL" id="PZG40037.1"/>
    </source>
</evidence>
<dbReference type="GO" id="GO:0045892">
    <property type="term" value="P:negative regulation of DNA-templated transcription"/>
    <property type="evidence" value="ECO:0007669"/>
    <property type="project" value="InterPro"/>
</dbReference>
<keyword evidence="2" id="KW-0804">Transcription</keyword>
<comment type="caution">
    <text evidence="4">The sequence shown here is derived from an EMBL/GenBank/DDBJ whole genome shotgun (WGS) entry which is preliminary data.</text>
</comment>
<dbReference type="Proteomes" id="UP000248544">
    <property type="component" value="Unassembled WGS sequence"/>
</dbReference>
<keyword evidence="1" id="KW-0805">Transcription regulation</keyword>
<protein>
    <submittedName>
        <fullName evidence="4">Tetracycline repressor protein class H</fullName>
    </submittedName>
</protein>
<organism evidence="4 5">
    <name type="scientific">Spongiactinospora gelatinilytica</name>
    <dbReference type="NCBI Taxonomy" id="2666298"/>
    <lineage>
        <taxon>Bacteria</taxon>
        <taxon>Bacillati</taxon>
        <taxon>Actinomycetota</taxon>
        <taxon>Actinomycetes</taxon>
        <taxon>Streptosporangiales</taxon>
        <taxon>Streptosporangiaceae</taxon>
        <taxon>Spongiactinospora</taxon>
    </lineage>
</organism>
<reference evidence="4 5" key="1">
    <citation type="submission" date="2018-01" db="EMBL/GenBank/DDBJ databases">
        <title>Draft genome sequence of Sphaerisporangium sp. 7K107.</title>
        <authorList>
            <person name="Sahin N."/>
            <person name="Saygin H."/>
            <person name="Ay H."/>
        </authorList>
    </citation>
    <scope>NUCLEOTIDE SEQUENCE [LARGE SCALE GENOMIC DNA]</scope>
    <source>
        <strain evidence="4 5">7K107</strain>
    </source>
</reference>
<dbReference type="Gene3D" id="1.10.357.10">
    <property type="entry name" value="Tetracycline Repressor, domain 2"/>
    <property type="match status" value="1"/>
</dbReference>
<dbReference type="InterPro" id="IPR036271">
    <property type="entry name" value="Tet_transcr_reg_TetR-rel_C_sf"/>
</dbReference>
<feature type="domain" description="Tetracycline repressor TetR C-terminal" evidence="3">
    <location>
        <begin position="24"/>
        <end position="145"/>
    </location>
</feature>
<dbReference type="AlphaFoldDB" id="A0A2W2H126"/>
<keyword evidence="5" id="KW-1185">Reference proteome</keyword>
<dbReference type="EMBL" id="POUA01000193">
    <property type="protein sequence ID" value="PZG40037.1"/>
    <property type="molecule type" value="Genomic_DNA"/>
</dbReference>
<evidence type="ECO:0000256" key="1">
    <source>
        <dbReference type="ARBA" id="ARBA00023015"/>
    </source>
</evidence>
<proteinExistence type="predicted"/>
<dbReference type="SUPFAM" id="SSF48498">
    <property type="entry name" value="Tetracyclin repressor-like, C-terminal domain"/>
    <property type="match status" value="1"/>
</dbReference>
<sequence length="152" mass="15457">MRLISSGCGPRKNSVSSNTLAGPTYAGALTAALLAHPNLFPLMVTRPAITPGNLRAMEDALTSLGRAGFPPGTAPDILYSAIGFVVGHVAIQVASGRGQEPDPSLLSAGLTPGEFPLLSVAVAAGRELVTRFGFALDAMLSGFETARRPGGA</sequence>
<gene>
    <name evidence="4" type="ORF">C1I98_22785</name>
</gene>
<dbReference type="Pfam" id="PF02909">
    <property type="entry name" value="TetR_C_1"/>
    <property type="match status" value="1"/>
</dbReference>